<dbReference type="Gene3D" id="3.80.10.10">
    <property type="entry name" value="Ribonuclease Inhibitor"/>
    <property type="match status" value="1"/>
</dbReference>
<protein>
    <recommendedName>
        <fullName evidence="1">F-box domain-containing protein</fullName>
    </recommendedName>
</protein>
<evidence type="ECO:0000313" key="2">
    <source>
        <dbReference type="EMBL" id="KAF7316032.1"/>
    </source>
</evidence>
<dbReference type="PROSITE" id="PS50181">
    <property type="entry name" value="FBOX"/>
    <property type="match status" value="1"/>
</dbReference>
<dbReference type="EMBL" id="JACAZF010000001">
    <property type="protein sequence ID" value="KAF7316032.1"/>
    <property type="molecule type" value="Genomic_DNA"/>
</dbReference>
<name>A0A8H6TG05_9AGAR</name>
<dbReference type="OrthoDB" id="3145912at2759"/>
<gene>
    <name evidence="2" type="ORF">MIND_00120900</name>
</gene>
<evidence type="ECO:0000313" key="3">
    <source>
        <dbReference type="Proteomes" id="UP000636479"/>
    </source>
</evidence>
<comment type="caution">
    <text evidence="2">The sequence shown here is derived from an EMBL/GenBank/DDBJ whole genome shotgun (WGS) entry which is preliminary data.</text>
</comment>
<dbReference type="AlphaFoldDB" id="A0A8H6TG05"/>
<dbReference type="InterPro" id="IPR001810">
    <property type="entry name" value="F-box_dom"/>
</dbReference>
<dbReference type="Proteomes" id="UP000636479">
    <property type="component" value="Unassembled WGS sequence"/>
</dbReference>
<reference evidence="2" key="1">
    <citation type="submission" date="2020-05" db="EMBL/GenBank/DDBJ databases">
        <title>Mycena genomes resolve the evolution of fungal bioluminescence.</title>
        <authorList>
            <person name="Tsai I.J."/>
        </authorList>
    </citation>
    <scope>NUCLEOTIDE SEQUENCE</scope>
    <source>
        <strain evidence="2">171206Taipei</strain>
    </source>
</reference>
<dbReference type="GeneID" id="59340661"/>
<organism evidence="2 3">
    <name type="scientific">Mycena indigotica</name>
    <dbReference type="NCBI Taxonomy" id="2126181"/>
    <lineage>
        <taxon>Eukaryota</taxon>
        <taxon>Fungi</taxon>
        <taxon>Dikarya</taxon>
        <taxon>Basidiomycota</taxon>
        <taxon>Agaricomycotina</taxon>
        <taxon>Agaricomycetes</taxon>
        <taxon>Agaricomycetidae</taxon>
        <taxon>Agaricales</taxon>
        <taxon>Marasmiineae</taxon>
        <taxon>Mycenaceae</taxon>
        <taxon>Mycena</taxon>
    </lineage>
</organism>
<accession>A0A8H6TG05</accession>
<dbReference type="RefSeq" id="XP_037226055.1">
    <property type="nucleotide sequence ID" value="XM_037358145.1"/>
</dbReference>
<keyword evidence="3" id="KW-1185">Reference proteome</keyword>
<evidence type="ECO:0000259" key="1">
    <source>
        <dbReference type="PROSITE" id="PS50181"/>
    </source>
</evidence>
<feature type="domain" description="F-box" evidence="1">
    <location>
        <begin position="4"/>
        <end position="52"/>
    </location>
</feature>
<proteinExistence type="predicted"/>
<sequence length="292" mass="33204">MDSATNLPDLPTELERVIFEMVAEDDLQDGLRLSFVAKRVREWVEPIIYRRLVVYRTKWHTHDAELKLKPAVFPFKRTVDLAQLQTMRFARHVHTLYVANITVLELSTLLTACTRISELGMSECVLDSSVLGLINARKLSRLSVGGKEDYFATSFNFPSRALTATLTHLDLTSERVPTGTLARFTRLTHLCFFAEHVAPEESWRESVFATLPQLKILLQISSVAVVQHARRLPPVCDDPRFIALAPPRSRYFPKGRLYVAHGCWEAAERIVEERAAKSKKTEKIPMLTSVTT</sequence>
<dbReference type="InterPro" id="IPR032675">
    <property type="entry name" value="LRR_dom_sf"/>
</dbReference>